<comment type="cofactor">
    <cofactor evidence="1">
        <name>Cu cation</name>
        <dbReference type="ChEBI" id="CHEBI:23378"/>
    </cofactor>
</comment>
<dbReference type="OrthoDB" id="2121828at2759"/>
<dbReference type="GO" id="GO:0005576">
    <property type="term" value="C:extracellular region"/>
    <property type="evidence" value="ECO:0007669"/>
    <property type="project" value="UniProtKB-SubCell"/>
</dbReference>
<evidence type="ECO:0000256" key="13">
    <source>
        <dbReference type="ARBA" id="ARBA00048908"/>
    </source>
</evidence>
<dbReference type="AlphaFoldDB" id="A0A0K9NK79"/>
<dbReference type="InterPro" id="IPR033138">
    <property type="entry name" value="Cu_oxidase_CS"/>
</dbReference>
<keyword evidence="12" id="KW-1015">Disulfide bond</keyword>
<dbReference type="Pfam" id="PF07732">
    <property type="entry name" value="Cu-oxidase_3"/>
    <property type="match status" value="1"/>
</dbReference>
<feature type="domain" description="Plastocyanin-like" evidence="16">
    <location>
        <begin position="444"/>
        <end position="559"/>
    </location>
</feature>
<dbReference type="InterPro" id="IPR034267">
    <property type="entry name" value="CuRO_3_AAO"/>
</dbReference>
<evidence type="ECO:0000256" key="6">
    <source>
        <dbReference type="ARBA" id="ARBA00022095"/>
    </source>
</evidence>
<keyword evidence="14" id="KW-0812">Transmembrane</keyword>
<protein>
    <recommendedName>
        <fullName evidence="6">L-ascorbate oxidase</fullName>
        <ecNumber evidence="5">1.10.3.3</ecNumber>
    </recommendedName>
</protein>
<comment type="catalytic activity">
    <reaction evidence="13">
        <text>4 L-ascorbate + O2 = 4 monodehydro-L-ascorbate radical + 2 H2O</text>
        <dbReference type="Rhea" id="RHEA:30243"/>
        <dbReference type="ChEBI" id="CHEBI:15377"/>
        <dbReference type="ChEBI" id="CHEBI:15379"/>
        <dbReference type="ChEBI" id="CHEBI:38290"/>
        <dbReference type="ChEBI" id="CHEBI:59513"/>
        <dbReference type="EC" id="1.10.3.3"/>
    </reaction>
</comment>
<comment type="similarity">
    <text evidence="3">Belongs to the multicopper oxidase family.</text>
</comment>
<dbReference type="InterPro" id="IPR045087">
    <property type="entry name" value="Cu-oxidase_fam"/>
</dbReference>
<dbReference type="InterPro" id="IPR002355">
    <property type="entry name" value="Cu_oxidase_Cu_BS"/>
</dbReference>
<dbReference type="Pfam" id="PF07731">
    <property type="entry name" value="Cu-oxidase_2"/>
    <property type="match status" value="1"/>
</dbReference>
<keyword evidence="14" id="KW-0472">Membrane</keyword>
<dbReference type="InterPro" id="IPR011706">
    <property type="entry name" value="Cu-oxidase_C"/>
</dbReference>
<feature type="transmembrane region" description="Helical" evidence="14">
    <location>
        <begin position="12"/>
        <end position="33"/>
    </location>
</feature>
<dbReference type="PROSITE" id="PS00080">
    <property type="entry name" value="MULTICOPPER_OXIDASE2"/>
    <property type="match status" value="1"/>
</dbReference>
<organism evidence="18 19">
    <name type="scientific">Zostera marina</name>
    <name type="common">Eelgrass</name>
    <dbReference type="NCBI Taxonomy" id="29655"/>
    <lineage>
        <taxon>Eukaryota</taxon>
        <taxon>Viridiplantae</taxon>
        <taxon>Streptophyta</taxon>
        <taxon>Embryophyta</taxon>
        <taxon>Tracheophyta</taxon>
        <taxon>Spermatophyta</taxon>
        <taxon>Magnoliopsida</taxon>
        <taxon>Liliopsida</taxon>
        <taxon>Zosteraceae</taxon>
        <taxon>Zostera</taxon>
    </lineage>
</organism>
<dbReference type="EC" id="1.10.3.3" evidence="5"/>
<keyword evidence="8" id="KW-0479">Metal-binding</keyword>
<gene>
    <name evidence="18" type="ORF">ZOSMA_89G01170</name>
</gene>
<keyword evidence="10" id="KW-0560">Oxidoreductase</keyword>
<evidence type="ECO:0000256" key="7">
    <source>
        <dbReference type="ARBA" id="ARBA00022525"/>
    </source>
</evidence>
<dbReference type="InterPro" id="IPR017760">
    <property type="entry name" value="L-ascorbate_oxidase_pln"/>
</dbReference>
<evidence type="ECO:0000256" key="10">
    <source>
        <dbReference type="ARBA" id="ARBA00023002"/>
    </source>
</evidence>
<accession>A0A0K9NK79</accession>
<evidence type="ECO:0000256" key="14">
    <source>
        <dbReference type="SAM" id="Phobius"/>
    </source>
</evidence>
<reference evidence="19" key="1">
    <citation type="journal article" date="2016" name="Nature">
        <title>The genome of the seagrass Zostera marina reveals angiosperm adaptation to the sea.</title>
        <authorList>
            <person name="Olsen J.L."/>
            <person name="Rouze P."/>
            <person name="Verhelst B."/>
            <person name="Lin Y.-C."/>
            <person name="Bayer T."/>
            <person name="Collen J."/>
            <person name="Dattolo E."/>
            <person name="De Paoli E."/>
            <person name="Dittami S."/>
            <person name="Maumus F."/>
            <person name="Michel G."/>
            <person name="Kersting A."/>
            <person name="Lauritano C."/>
            <person name="Lohaus R."/>
            <person name="Toepel M."/>
            <person name="Tonon T."/>
            <person name="Vanneste K."/>
            <person name="Amirebrahimi M."/>
            <person name="Brakel J."/>
            <person name="Bostroem C."/>
            <person name="Chovatia M."/>
            <person name="Grimwood J."/>
            <person name="Jenkins J.W."/>
            <person name="Jueterbock A."/>
            <person name="Mraz A."/>
            <person name="Stam W.T."/>
            <person name="Tice H."/>
            <person name="Bornberg-Bauer E."/>
            <person name="Green P.J."/>
            <person name="Pearson G.A."/>
            <person name="Procaccini G."/>
            <person name="Duarte C.M."/>
            <person name="Schmutz J."/>
            <person name="Reusch T.B.H."/>
            <person name="Van de Peer Y."/>
        </authorList>
    </citation>
    <scope>NUCLEOTIDE SEQUENCE [LARGE SCALE GENOMIC DNA]</scope>
    <source>
        <strain evidence="19">cv. Finnish</strain>
    </source>
</reference>
<evidence type="ECO:0000256" key="5">
    <source>
        <dbReference type="ARBA" id="ARBA00012301"/>
    </source>
</evidence>
<dbReference type="FunFam" id="2.60.40.420:FF:000045">
    <property type="entry name" value="Laccase 2"/>
    <property type="match status" value="1"/>
</dbReference>
<dbReference type="PROSITE" id="PS00079">
    <property type="entry name" value="MULTICOPPER_OXIDASE1"/>
    <property type="match status" value="1"/>
</dbReference>
<dbReference type="Gene3D" id="2.60.40.420">
    <property type="entry name" value="Cupredoxins - blue copper proteins"/>
    <property type="match status" value="3"/>
</dbReference>
<keyword evidence="14" id="KW-1133">Transmembrane helix</keyword>
<evidence type="ECO:0000256" key="4">
    <source>
        <dbReference type="ARBA" id="ARBA00011473"/>
    </source>
</evidence>
<evidence type="ECO:0000259" key="15">
    <source>
        <dbReference type="Pfam" id="PF00394"/>
    </source>
</evidence>
<feature type="domain" description="Plastocyanin-like" evidence="15">
    <location>
        <begin position="174"/>
        <end position="331"/>
    </location>
</feature>
<dbReference type="InterPro" id="IPR011707">
    <property type="entry name" value="Cu-oxidase-like_N"/>
</dbReference>
<proteinExistence type="inferred from homology"/>
<evidence type="ECO:0000313" key="19">
    <source>
        <dbReference type="Proteomes" id="UP000036987"/>
    </source>
</evidence>
<dbReference type="PANTHER" id="PTHR11709:SF218">
    <property type="entry name" value="L-ASCORBATE OXIDASE"/>
    <property type="match status" value="1"/>
</dbReference>
<keyword evidence="19" id="KW-1185">Reference proteome</keyword>
<name>A0A0K9NK79_ZOSMR</name>
<keyword evidence="11" id="KW-0186">Copper</keyword>
<evidence type="ECO:0000256" key="8">
    <source>
        <dbReference type="ARBA" id="ARBA00022723"/>
    </source>
</evidence>
<dbReference type="Pfam" id="PF00394">
    <property type="entry name" value="Cu-oxidase"/>
    <property type="match status" value="1"/>
</dbReference>
<evidence type="ECO:0000256" key="12">
    <source>
        <dbReference type="ARBA" id="ARBA00023157"/>
    </source>
</evidence>
<dbReference type="Proteomes" id="UP000036987">
    <property type="component" value="Unassembled WGS sequence"/>
</dbReference>
<dbReference type="GO" id="GO:0008447">
    <property type="term" value="F:L-ascorbate oxidase activity"/>
    <property type="evidence" value="ECO:0007669"/>
    <property type="project" value="UniProtKB-EC"/>
</dbReference>
<comment type="subunit">
    <text evidence="4">Dimer.</text>
</comment>
<comment type="subcellular location">
    <subcellularLocation>
        <location evidence="2">Secreted</location>
    </subcellularLocation>
</comment>
<dbReference type="InterPro" id="IPR001117">
    <property type="entry name" value="Cu-oxidase_2nd"/>
</dbReference>
<dbReference type="OMA" id="WEVSYQY"/>
<dbReference type="GO" id="GO:0005507">
    <property type="term" value="F:copper ion binding"/>
    <property type="evidence" value="ECO:0007669"/>
    <property type="project" value="InterPro"/>
</dbReference>
<evidence type="ECO:0000256" key="9">
    <source>
        <dbReference type="ARBA" id="ARBA00022737"/>
    </source>
</evidence>
<dbReference type="SUPFAM" id="SSF49503">
    <property type="entry name" value="Cupredoxins"/>
    <property type="match status" value="3"/>
</dbReference>
<feature type="domain" description="Plastocyanin-like" evidence="17">
    <location>
        <begin position="45"/>
        <end position="160"/>
    </location>
</feature>
<dbReference type="InterPro" id="IPR008972">
    <property type="entry name" value="Cupredoxin"/>
</dbReference>
<evidence type="ECO:0000259" key="17">
    <source>
        <dbReference type="Pfam" id="PF07732"/>
    </source>
</evidence>
<evidence type="ECO:0000256" key="3">
    <source>
        <dbReference type="ARBA" id="ARBA00010609"/>
    </source>
</evidence>
<dbReference type="CDD" id="cd13893">
    <property type="entry name" value="CuRO_3_AAO"/>
    <property type="match status" value="1"/>
</dbReference>
<keyword evidence="7" id="KW-0964">Secreted</keyword>
<keyword evidence="9" id="KW-0677">Repeat</keyword>
<dbReference type="STRING" id="29655.A0A0K9NK79"/>
<evidence type="ECO:0000256" key="1">
    <source>
        <dbReference type="ARBA" id="ARBA00001935"/>
    </source>
</evidence>
<dbReference type="PANTHER" id="PTHR11709">
    <property type="entry name" value="MULTI-COPPER OXIDASE"/>
    <property type="match status" value="1"/>
</dbReference>
<evidence type="ECO:0000256" key="2">
    <source>
        <dbReference type="ARBA" id="ARBA00004613"/>
    </source>
</evidence>
<comment type="caution">
    <text evidence="18">The sequence shown here is derived from an EMBL/GenBank/DDBJ whole genome shotgun (WGS) entry which is preliminary data.</text>
</comment>
<evidence type="ECO:0000256" key="11">
    <source>
        <dbReference type="ARBA" id="ARBA00023008"/>
    </source>
</evidence>
<evidence type="ECO:0000259" key="16">
    <source>
        <dbReference type="Pfam" id="PF07731"/>
    </source>
</evidence>
<dbReference type="NCBIfam" id="TIGR03388">
    <property type="entry name" value="ascorbase"/>
    <property type="match status" value="1"/>
</dbReference>
<dbReference type="GO" id="GO:0016491">
    <property type="term" value="F:oxidoreductase activity"/>
    <property type="evidence" value="ECO:0000318"/>
    <property type="project" value="GO_Central"/>
</dbReference>
<dbReference type="EMBL" id="LFYR01002109">
    <property type="protein sequence ID" value="KMZ57164.1"/>
    <property type="molecule type" value="Genomic_DNA"/>
</dbReference>
<evidence type="ECO:0000313" key="18">
    <source>
        <dbReference type="EMBL" id="KMZ57164.1"/>
    </source>
</evidence>
<sequence>MRGGNSSSSRFFTMHHVVFLYFLTVIAGLSISFTEGKIVSQVWKVENQYKSLDCVKKLVISINGMTPGPTIYAQEGDTVSIEVNNFLMNNSSTIVHWHGIRMIGVPWFDGVQKVTQCPILAGDKLQYVFLVDQAGTYMYHSHWGMQKSNGPYGMIVVSPKDGVVEPFKYDHDRSIMLSDWYHKSVEDQTKGLFVPPFTWVGEPQSLLIQGRGRYNCSFASKGSVCQSNNTDCSPYMLTVDAGKTYRLRIGSLASLSALSFEIQGHNMTVVEADGHYVAPFVVSSLYIYSGETYSVLFTANQDPSRNYWMAVNVVARLPNTDTGLAILNYRQNNTTTPTTAPPIGPLWNDTASRISQSLKLRAHPDRIISPPKTSDQKILMLSTENTGEHGLLKWSVNNVSSIWPEYPFLISLKKNFTNAFNQTSSPVTYDYKNYDIYSVPKYPNTTYTNSIYRLKFNSTVDLILQNANTLEPNHSGTHPWHLHGHNFWVMGYGTGKYDPEADLEKTYNLVDPIMKNTVPVHPYGWTVIRFIADNPGVWTFHCHIDAHLVMGMVAFFEEGIDRVGALPNSILGCLKH</sequence>